<dbReference type="Proteomes" id="UP000266861">
    <property type="component" value="Unassembled WGS sequence"/>
</dbReference>
<reference evidence="1 2" key="1">
    <citation type="submission" date="2018-08" db="EMBL/GenBank/DDBJ databases">
        <title>Genome and evolution of the arbuscular mycorrhizal fungus Diversispora epigaea (formerly Glomus versiforme) and its bacterial endosymbionts.</title>
        <authorList>
            <person name="Sun X."/>
            <person name="Fei Z."/>
            <person name="Harrison M."/>
        </authorList>
    </citation>
    <scope>NUCLEOTIDE SEQUENCE [LARGE SCALE GENOMIC DNA]</scope>
    <source>
        <strain evidence="1 2">IT104</strain>
    </source>
</reference>
<gene>
    <name evidence="1" type="ORF">Glove_134g128</name>
</gene>
<dbReference type="AlphaFoldDB" id="A0A397IWX9"/>
<keyword evidence="2" id="KW-1185">Reference proteome</keyword>
<name>A0A397IWX9_9GLOM</name>
<protein>
    <submittedName>
        <fullName evidence="1">Uncharacterized protein</fullName>
    </submittedName>
</protein>
<sequence>MAFECPFCNRVLSSRSAYSQHVKRCSENYDSSSSSSSEEIQNEFDIITSVRNRDNSEDNRNNEIIYISDDEPTVKCHIRYPPW</sequence>
<evidence type="ECO:0000313" key="2">
    <source>
        <dbReference type="Proteomes" id="UP000266861"/>
    </source>
</evidence>
<evidence type="ECO:0000313" key="1">
    <source>
        <dbReference type="EMBL" id="RHZ80519.1"/>
    </source>
</evidence>
<proteinExistence type="predicted"/>
<dbReference type="OrthoDB" id="10607380at2759"/>
<dbReference type="EMBL" id="PQFF01000125">
    <property type="protein sequence ID" value="RHZ80519.1"/>
    <property type="molecule type" value="Genomic_DNA"/>
</dbReference>
<organism evidence="1 2">
    <name type="scientific">Diversispora epigaea</name>
    <dbReference type="NCBI Taxonomy" id="1348612"/>
    <lineage>
        <taxon>Eukaryota</taxon>
        <taxon>Fungi</taxon>
        <taxon>Fungi incertae sedis</taxon>
        <taxon>Mucoromycota</taxon>
        <taxon>Glomeromycotina</taxon>
        <taxon>Glomeromycetes</taxon>
        <taxon>Diversisporales</taxon>
        <taxon>Diversisporaceae</taxon>
        <taxon>Diversispora</taxon>
    </lineage>
</organism>
<comment type="caution">
    <text evidence="1">The sequence shown here is derived from an EMBL/GenBank/DDBJ whole genome shotgun (WGS) entry which is preliminary data.</text>
</comment>
<accession>A0A397IWX9</accession>